<dbReference type="EMBL" id="CP061081">
    <property type="protein sequence ID" value="QNT08046.1"/>
    <property type="molecule type" value="Genomic_DNA"/>
</dbReference>
<dbReference type="OrthoDB" id="9796641at2"/>
<proteinExistence type="predicted"/>
<evidence type="ECO:0000313" key="2">
    <source>
        <dbReference type="Proteomes" id="UP000516370"/>
    </source>
</evidence>
<organism evidence="1 2">
    <name type="scientific">Marinomonas arctica</name>
    <dbReference type="NCBI Taxonomy" id="383750"/>
    <lineage>
        <taxon>Bacteria</taxon>
        <taxon>Pseudomonadati</taxon>
        <taxon>Pseudomonadota</taxon>
        <taxon>Gammaproteobacteria</taxon>
        <taxon>Oceanospirillales</taxon>
        <taxon>Oceanospirillaceae</taxon>
        <taxon>Marinomonas</taxon>
    </lineage>
</organism>
<dbReference type="Pfam" id="PF14384">
    <property type="entry name" value="BrnA_antitoxin"/>
    <property type="match status" value="1"/>
</dbReference>
<dbReference type="KEGG" id="mard:IBG28_06735"/>
<dbReference type="Proteomes" id="UP000516370">
    <property type="component" value="Chromosome"/>
</dbReference>
<accession>A0A7H1JC30</accession>
<name>A0A7H1JC30_9GAMM</name>
<reference evidence="1 2" key="1">
    <citation type="submission" date="2020-09" db="EMBL/GenBank/DDBJ databases">
        <title>Complete genome sequence of an Arctic sea ice bacterium Marinomonas arctica BSI20414.</title>
        <authorList>
            <person name="Liao L."/>
            <person name="Chen B."/>
        </authorList>
    </citation>
    <scope>NUCLEOTIDE SEQUENCE [LARGE SCALE GENOMIC DNA]</scope>
    <source>
        <strain evidence="1 2">BSI20414</strain>
    </source>
</reference>
<dbReference type="AlphaFoldDB" id="A0A7H1JC30"/>
<keyword evidence="2" id="KW-1185">Reference proteome</keyword>
<protein>
    <submittedName>
        <fullName evidence="1">BrnA antitoxin family protein</fullName>
    </submittedName>
</protein>
<dbReference type="InterPro" id="IPR025528">
    <property type="entry name" value="BrnA_antitoxin"/>
</dbReference>
<evidence type="ECO:0000313" key="1">
    <source>
        <dbReference type="EMBL" id="QNT08046.1"/>
    </source>
</evidence>
<gene>
    <name evidence="1" type="ORF">IBG28_06735</name>
</gene>
<sequence length="80" mass="9271">MIDTDNPEWTEDTFKNAKPASEVLPNVVAAYRRGRPKADNPKVSTTIRLSPDVIEYFRHRGKGWQSQIDDVLKEYVDTHR</sequence>